<evidence type="ECO:0000313" key="1">
    <source>
        <dbReference type="EMBL" id="MBB4741813.1"/>
    </source>
</evidence>
<organism evidence="1 2">
    <name type="scientific">Actinoplanes octamycinicus</name>
    <dbReference type="NCBI Taxonomy" id="135948"/>
    <lineage>
        <taxon>Bacteria</taxon>
        <taxon>Bacillati</taxon>
        <taxon>Actinomycetota</taxon>
        <taxon>Actinomycetes</taxon>
        <taxon>Micromonosporales</taxon>
        <taxon>Micromonosporaceae</taxon>
        <taxon>Actinoplanes</taxon>
    </lineage>
</organism>
<proteinExistence type="predicted"/>
<evidence type="ECO:0000313" key="2">
    <source>
        <dbReference type="Proteomes" id="UP000546162"/>
    </source>
</evidence>
<keyword evidence="2" id="KW-1185">Reference proteome</keyword>
<gene>
    <name evidence="1" type="ORF">BJY16_005272</name>
</gene>
<dbReference type="EMBL" id="JACHNB010000001">
    <property type="protein sequence ID" value="MBB4741813.1"/>
    <property type="molecule type" value="Genomic_DNA"/>
</dbReference>
<sequence>MRRDRMWFGVGAAALLTAAAYSPPARHWYLSHGATTGEAAEPLPGDELIPAPQLQSTRAITIGVAPEAVWPWLVQMGSGRAGAYTYDWIENLFGLDMHSSDVILPQFQDLAAGDELPLGSGGPAMRVEICDPARTLALRSVDGAWLWSFHLRDRHPGTRLLSRNRIRVPDPTWARRLVDRAVMEPGSLIMERRMLLGIKQRAERRTAAPAHLGIPRPPAHPA</sequence>
<name>A0A7W7M9A2_9ACTN</name>
<protein>
    <recommendedName>
        <fullName evidence="3">SRPBCC family protein</fullName>
    </recommendedName>
</protein>
<reference evidence="1 2" key="1">
    <citation type="submission" date="2020-08" db="EMBL/GenBank/DDBJ databases">
        <title>Sequencing the genomes of 1000 actinobacteria strains.</title>
        <authorList>
            <person name="Klenk H.-P."/>
        </authorList>
    </citation>
    <scope>NUCLEOTIDE SEQUENCE [LARGE SCALE GENOMIC DNA]</scope>
    <source>
        <strain evidence="1 2">DSM 45809</strain>
    </source>
</reference>
<dbReference type="RefSeq" id="WP_185042254.1">
    <property type="nucleotide sequence ID" value="NZ_BAABFG010000005.1"/>
</dbReference>
<dbReference type="Proteomes" id="UP000546162">
    <property type="component" value="Unassembled WGS sequence"/>
</dbReference>
<dbReference type="AlphaFoldDB" id="A0A7W7M9A2"/>
<evidence type="ECO:0008006" key="3">
    <source>
        <dbReference type="Google" id="ProtNLM"/>
    </source>
</evidence>
<accession>A0A7W7M9A2</accession>
<comment type="caution">
    <text evidence="1">The sequence shown here is derived from an EMBL/GenBank/DDBJ whole genome shotgun (WGS) entry which is preliminary data.</text>
</comment>